<dbReference type="OrthoDB" id="662444at2"/>
<sequence length="343" mass="38053">MATFEKRPNGWHVKVRKAGVYRTESGFKTKAEATAWATRIEAEIISAGRGDVPDVTFARLIERYIVEVTPAKRGARAEALRLSRLIGREGGGGLAAVEADPIAGVALRDLNETHFAAWRDRRLRVVSVASVRREWATLNNACNIAIREWKWLRENPMRLVRKPEAPPPRQQRVSSDVVDRLLVATGYEYDQPPVTQMARVGAAMLFALETGMRAGEICGLRPADVSAARRVAHLERTKNGHSRDVPLSKEAIRILKQLEPTLVDNGTTFGITAANLDALFRKAKARALVSGIHFHDTRREALTRLAAKVDVMTLAKISGHKDLRILQNTYYAPDMADVVALLD</sequence>
<gene>
    <name evidence="5" type="ORF">FAZ21_09180</name>
</gene>
<feature type="domain" description="Tyr recombinase" evidence="4">
    <location>
        <begin position="168"/>
        <end position="343"/>
    </location>
</feature>
<dbReference type="RefSeq" id="WP_136773147.1">
    <property type="nucleotide sequence ID" value="NZ_SUMF01000008.1"/>
</dbReference>
<name>A0A4U0QD65_9NEIS</name>
<dbReference type="InterPro" id="IPR013762">
    <property type="entry name" value="Integrase-like_cat_sf"/>
</dbReference>
<dbReference type="Gene3D" id="1.10.150.130">
    <property type="match status" value="1"/>
</dbReference>
<evidence type="ECO:0000256" key="1">
    <source>
        <dbReference type="ARBA" id="ARBA00022908"/>
    </source>
</evidence>
<keyword evidence="3" id="KW-0233">DNA recombination</keyword>
<dbReference type="PANTHER" id="PTHR30349">
    <property type="entry name" value="PHAGE INTEGRASE-RELATED"/>
    <property type="match status" value="1"/>
</dbReference>
<evidence type="ECO:0000259" key="4">
    <source>
        <dbReference type="PROSITE" id="PS51898"/>
    </source>
</evidence>
<evidence type="ECO:0000256" key="3">
    <source>
        <dbReference type="ARBA" id="ARBA00023172"/>
    </source>
</evidence>
<dbReference type="InterPro" id="IPR050090">
    <property type="entry name" value="Tyrosine_recombinase_XerCD"/>
</dbReference>
<accession>A0A4U0QD65</accession>
<proteinExistence type="predicted"/>
<dbReference type="GO" id="GO:0006310">
    <property type="term" value="P:DNA recombination"/>
    <property type="evidence" value="ECO:0007669"/>
    <property type="project" value="UniProtKB-KW"/>
</dbReference>
<dbReference type="GO" id="GO:0003677">
    <property type="term" value="F:DNA binding"/>
    <property type="evidence" value="ECO:0007669"/>
    <property type="project" value="UniProtKB-KW"/>
</dbReference>
<dbReference type="PANTHER" id="PTHR30349:SF94">
    <property type="entry name" value="INTEGRASE_RECOMBINASE HI_1414-RELATED"/>
    <property type="match status" value="1"/>
</dbReference>
<dbReference type="PROSITE" id="PS51898">
    <property type="entry name" value="TYR_RECOMBINASE"/>
    <property type="match status" value="1"/>
</dbReference>
<dbReference type="InterPro" id="IPR010998">
    <property type="entry name" value="Integrase_recombinase_N"/>
</dbReference>
<comment type="caution">
    <text evidence="5">The sequence shown here is derived from an EMBL/GenBank/DDBJ whole genome shotgun (WGS) entry which is preliminary data.</text>
</comment>
<protein>
    <submittedName>
        <fullName evidence="5">Site-specific integrase</fullName>
    </submittedName>
</protein>
<dbReference type="Pfam" id="PF00589">
    <property type="entry name" value="Phage_integrase"/>
    <property type="match status" value="1"/>
</dbReference>
<dbReference type="GO" id="GO:0015074">
    <property type="term" value="P:DNA integration"/>
    <property type="evidence" value="ECO:0007669"/>
    <property type="project" value="UniProtKB-KW"/>
</dbReference>
<keyword evidence="1" id="KW-0229">DNA integration</keyword>
<dbReference type="InterPro" id="IPR011010">
    <property type="entry name" value="DNA_brk_join_enz"/>
</dbReference>
<organism evidence="5 6">
    <name type="scientific">Chitiniphilus eburneus</name>
    <dbReference type="NCBI Taxonomy" id="2571148"/>
    <lineage>
        <taxon>Bacteria</taxon>
        <taxon>Pseudomonadati</taxon>
        <taxon>Pseudomonadota</taxon>
        <taxon>Betaproteobacteria</taxon>
        <taxon>Neisseriales</taxon>
        <taxon>Chitinibacteraceae</taxon>
        <taxon>Chitiniphilus</taxon>
    </lineage>
</organism>
<dbReference type="Gene3D" id="1.10.443.10">
    <property type="entry name" value="Intergrase catalytic core"/>
    <property type="match status" value="1"/>
</dbReference>
<dbReference type="Proteomes" id="UP000310016">
    <property type="component" value="Unassembled WGS sequence"/>
</dbReference>
<dbReference type="CDD" id="cd00796">
    <property type="entry name" value="INT_Rci_Hp1_C"/>
    <property type="match status" value="1"/>
</dbReference>
<dbReference type="AlphaFoldDB" id="A0A4U0QD65"/>
<evidence type="ECO:0000313" key="6">
    <source>
        <dbReference type="Proteomes" id="UP000310016"/>
    </source>
</evidence>
<evidence type="ECO:0000256" key="2">
    <source>
        <dbReference type="ARBA" id="ARBA00023125"/>
    </source>
</evidence>
<dbReference type="InterPro" id="IPR002104">
    <property type="entry name" value="Integrase_catalytic"/>
</dbReference>
<keyword evidence="2" id="KW-0238">DNA-binding</keyword>
<dbReference type="SUPFAM" id="SSF56349">
    <property type="entry name" value="DNA breaking-rejoining enzymes"/>
    <property type="match status" value="1"/>
</dbReference>
<dbReference type="EMBL" id="SUMF01000008">
    <property type="protein sequence ID" value="TJZ73784.1"/>
    <property type="molecule type" value="Genomic_DNA"/>
</dbReference>
<keyword evidence="6" id="KW-1185">Reference proteome</keyword>
<reference evidence="5 6" key="1">
    <citation type="submission" date="2019-04" db="EMBL/GenBank/DDBJ databases">
        <title>Chitiniphilus eburnea sp. nov., a novel chitinolytic bacterium isolated from aquaculture sludge.</title>
        <authorList>
            <person name="Sheng M."/>
        </authorList>
    </citation>
    <scope>NUCLEOTIDE SEQUENCE [LARGE SCALE GENOMIC DNA]</scope>
    <source>
        <strain evidence="5 6">HX-2-15</strain>
    </source>
</reference>
<evidence type="ECO:0000313" key="5">
    <source>
        <dbReference type="EMBL" id="TJZ73784.1"/>
    </source>
</evidence>